<reference evidence="1" key="1">
    <citation type="submission" date="2013-11" db="EMBL/GenBank/DDBJ databases">
        <title>The Genome Sequence of Phytophthora parasitica IAC_01/95.</title>
        <authorList>
            <consortium name="The Broad Institute Genomics Platform"/>
            <person name="Russ C."/>
            <person name="Tyler B."/>
            <person name="Panabieres F."/>
            <person name="Shan W."/>
            <person name="Tripathy S."/>
            <person name="Grunwald N."/>
            <person name="Machado M."/>
            <person name="Johnson C.S."/>
            <person name="Arredondo F."/>
            <person name="Hong C."/>
            <person name="Coffey M."/>
            <person name="Young S.K."/>
            <person name="Zeng Q."/>
            <person name="Gargeya S."/>
            <person name="Fitzgerald M."/>
            <person name="Abouelleil A."/>
            <person name="Alvarado L."/>
            <person name="Chapman S.B."/>
            <person name="Gainer-Dewar J."/>
            <person name="Goldberg J."/>
            <person name="Griggs A."/>
            <person name="Gujja S."/>
            <person name="Hansen M."/>
            <person name="Howarth C."/>
            <person name="Imamovic A."/>
            <person name="Ireland A."/>
            <person name="Larimer J."/>
            <person name="McCowan C."/>
            <person name="Murphy C."/>
            <person name="Pearson M."/>
            <person name="Poon T.W."/>
            <person name="Priest M."/>
            <person name="Roberts A."/>
            <person name="Saif S."/>
            <person name="Shea T."/>
            <person name="Sykes S."/>
            <person name="Wortman J."/>
            <person name="Nusbaum C."/>
            <person name="Birren B."/>
        </authorList>
    </citation>
    <scope>NUCLEOTIDE SEQUENCE [LARGE SCALE GENOMIC DNA]</scope>
    <source>
        <strain evidence="1">IAC_01/95</strain>
    </source>
</reference>
<feature type="non-terminal residue" evidence="1">
    <location>
        <position position="1"/>
    </location>
</feature>
<accession>W2NEF0</accession>
<dbReference type="VEuPathDB" id="FungiDB:PPTG_00658"/>
<dbReference type="Proteomes" id="UP000054532">
    <property type="component" value="Unassembled WGS sequence"/>
</dbReference>
<organism evidence="1">
    <name type="scientific">Phytophthora nicotianae</name>
    <name type="common">Potato buckeye rot agent</name>
    <name type="synonym">Phytophthora parasitica</name>
    <dbReference type="NCBI Taxonomy" id="4792"/>
    <lineage>
        <taxon>Eukaryota</taxon>
        <taxon>Sar</taxon>
        <taxon>Stramenopiles</taxon>
        <taxon>Oomycota</taxon>
        <taxon>Peronosporomycetes</taxon>
        <taxon>Peronosporales</taxon>
        <taxon>Peronosporaceae</taxon>
        <taxon>Phytophthora</taxon>
    </lineage>
</organism>
<dbReference type="AlphaFoldDB" id="W2NEF0"/>
<protein>
    <submittedName>
        <fullName evidence="1">Uncharacterized protein</fullName>
    </submittedName>
</protein>
<gene>
    <name evidence="1" type="ORF">L914_08973</name>
</gene>
<evidence type="ECO:0000313" key="1">
    <source>
        <dbReference type="EMBL" id="ETM46094.1"/>
    </source>
</evidence>
<proteinExistence type="predicted"/>
<name>W2NEF0_PHYNI</name>
<dbReference type="EMBL" id="KI692992">
    <property type="protein sequence ID" value="ETM46094.1"/>
    <property type="molecule type" value="Genomic_DNA"/>
</dbReference>
<sequence length="171" mass="19432">KSIASWRCRSPKIQQILDKRFNFIYGYAHGVGYVLDPRYLGKGMDDETRGSVKYFVGMWHGADRENGTMVQLVKFLGGSRDTSLKARLLAKKQLTLFLRGSGAQLVSAQVHCTPKFGTASGTPPVKNLVFRFFNAKNFDGDDMAFYDMLETWRQTAATRRIATKTSDYEYY</sequence>